<dbReference type="Proteomes" id="UP000199048">
    <property type="component" value="Unassembled WGS sequence"/>
</dbReference>
<dbReference type="AlphaFoldDB" id="A0A1I4JF18"/>
<dbReference type="OrthoDB" id="5936191at2"/>
<dbReference type="STRING" id="582667.SAMN05192568_10083"/>
<sequence>MPTMDMPGWDRPAKAVLRALVIGVAGFAAILPLAEVTASVPVPAIAPQSGGSGGEPPEVAARVALGPGGRDIRLAGDLTEGVATRVAALLAANPGVERLHLTSDGGLVEEAEAIGALVAERGLATYVPDACASACTLVFVRGRTRYLAAGAHLGFHAPYELGPGGRIEAVDPGAERAAYLAAGLTPDFVARTMTVAPEDIWIPEPKLLREAGVVTEMVGSDRFPDSTLDADPSPQAARAEVLRNIPILSAADPAAVDEAAAWYRAGYLAGRTEAEAITGLQQRASAELRRQFRAAGDATVRALGRVVLTNINAADACTAVAQGDLVTLDEVLRRARPGSPGLAPLLVRRSPEHGSAAGVDAKPKRTAWPDHQLVPPVCAGPLAAVRRALARAPHEAALALRSILLSDPPATIASAALP</sequence>
<evidence type="ECO:0000313" key="2">
    <source>
        <dbReference type="Proteomes" id="UP000199048"/>
    </source>
</evidence>
<evidence type="ECO:0008006" key="3">
    <source>
        <dbReference type="Google" id="ProtNLM"/>
    </source>
</evidence>
<dbReference type="SUPFAM" id="SSF52096">
    <property type="entry name" value="ClpP/crotonase"/>
    <property type="match status" value="1"/>
</dbReference>
<accession>A0A1I4JF18</accession>
<reference evidence="2" key="1">
    <citation type="submission" date="2016-10" db="EMBL/GenBank/DDBJ databases">
        <authorList>
            <person name="Varghese N."/>
            <person name="Submissions S."/>
        </authorList>
    </citation>
    <scope>NUCLEOTIDE SEQUENCE [LARGE SCALE GENOMIC DNA]</scope>
    <source>
        <strain evidence="2">BL36</strain>
    </source>
</reference>
<dbReference type="EMBL" id="FOTK01000008">
    <property type="protein sequence ID" value="SFL64726.1"/>
    <property type="molecule type" value="Genomic_DNA"/>
</dbReference>
<gene>
    <name evidence="1" type="ORF">SAMN05192568_10083</name>
</gene>
<dbReference type="InterPro" id="IPR029045">
    <property type="entry name" value="ClpP/crotonase-like_dom_sf"/>
</dbReference>
<organism evidence="1 2">
    <name type="scientific">Methylobacterium pseudosasicola</name>
    <dbReference type="NCBI Taxonomy" id="582667"/>
    <lineage>
        <taxon>Bacteria</taxon>
        <taxon>Pseudomonadati</taxon>
        <taxon>Pseudomonadota</taxon>
        <taxon>Alphaproteobacteria</taxon>
        <taxon>Hyphomicrobiales</taxon>
        <taxon>Methylobacteriaceae</taxon>
        <taxon>Methylobacterium</taxon>
    </lineage>
</organism>
<protein>
    <recommendedName>
        <fullName evidence="3">Clp protease</fullName>
    </recommendedName>
</protein>
<name>A0A1I4JF18_9HYPH</name>
<keyword evidence="2" id="KW-1185">Reference proteome</keyword>
<evidence type="ECO:0000313" key="1">
    <source>
        <dbReference type="EMBL" id="SFL64726.1"/>
    </source>
</evidence>
<dbReference type="Gene3D" id="3.90.226.10">
    <property type="entry name" value="2-enoyl-CoA Hydratase, Chain A, domain 1"/>
    <property type="match status" value="1"/>
</dbReference>
<proteinExistence type="predicted"/>